<proteinExistence type="predicted"/>
<dbReference type="EMBL" id="CARXXK010000003">
    <property type="protein sequence ID" value="CAI6363583.1"/>
    <property type="molecule type" value="Genomic_DNA"/>
</dbReference>
<dbReference type="EMBL" id="CARXXK010000001">
    <property type="protein sequence ID" value="CAI6350593.1"/>
    <property type="molecule type" value="Genomic_DNA"/>
</dbReference>
<protein>
    <submittedName>
        <fullName evidence="1">Uncharacterized protein</fullName>
    </submittedName>
</protein>
<evidence type="ECO:0000313" key="3">
    <source>
        <dbReference type="EMBL" id="CAI6363583.1"/>
    </source>
</evidence>
<evidence type="ECO:0000313" key="2">
    <source>
        <dbReference type="EMBL" id="CAI6352625.1"/>
    </source>
</evidence>
<dbReference type="EMBL" id="CARXXK010000002">
    <property type="protein sequence ID" value="CAI6352625.1"/>
    <property type="molecule type" value="Genomic_DNA"/>
</dbReference>
<comment type="caution">
    <text evidence="1">The sequence shown here is derived from an EMBL/GenBank/DDBJ whole genome shotgun (WGS) entry which is preliminary data.</text>
</comment>
<keyword evidence="5" id="KW-1185">Reference proteome</keyword>
<evidence type="ECO:0000313" key="1">
    <source>
        <dbReference type="EMBL" id="CAI6350593.1"/>
    </source>
</evidence>
<reference evidence="1 5" key="1">
    <citation type="submission" date="2023-01" db="EMBL/GenBank/DDBJ databases">
        <authorList>
            <person name="Whitehead M."/>
        </authorList>
    </citation>
    <scope>NUCLEOTIDE SEQUENCE [LARGE SCALE GENOMIC DNA]</scope>
</reference>
<dbReference type="AlphaFoldDB" id="A0AAV0W455"/>
<dbReference type="Proteomes" id="UP001160148">
    <property type="component" value="Unassembled WGS sequence"/>
</dbReference>
<name>A0AAV0W455_9HEMI</name>
<accession>A0AAV0W455</accession>
<gene>
    <name evidence="3" type="ORF">MEUPH1_LOCUS18511</name>
    <name evidence="4" type="ORF">MEUPH1_LOCUS26364</name>
    <name evidence="1" type="ORF">MEUPH1_LOCUS7035</name>
    <name evidence="2" type="ORF">MEUPH1_LOCUS8840</name>
</gene>
<sequence length="80" mass="8970">MQSIYNSSNLQLLRVHLCWRDGRPLEIRHDSLIGTNCSCDQVHLEFGFDVGREKKNSAAGPSVGLKSLEFDLMVETAPHT</sequence>
<evidence type="ECO:0000313" key="5">
    <source>
        <dbReference type="Proteomes" id="UP001160148"/>
    </source>
</evidence>
<dbReference type="EMBL" id="CARXXK010001037">
    <property type="protein sequence ID" value="CAI6372506.1"/>
    <property type="molecule type" value="Genomic_DNA"/>
</dbReference>
<evidence type="ECO:0000313" key="4">
    <source>
        <dbReference type="EMBL" id="CAI6372506.1"/>
    </source>
</evidence>
<organism evidence="1 5">
    <name type="scientific">Macrosiphum euphorbiae</name>
    <name type="common">potato aphid</name>
    <dbReference type="NCBI Taxonomy" id="13131"/>
    <lineage>
        <taxon>Eukaryota</taxon>
        <taxon>Metazoa</taxon>
        <taxon>Ecdysozoa</taxon>
        <taxon>Arthropoda</taxon>
        <taxon>Hexapoda</taxon>
        <taxon>Insecta</taxon>
        <taxon>Pterygota</taxon>
        <taxon>Neoptera</taxon>
        <taxon>Paraneoptera</taxon>
        <taxon>Hemiptera</taxon>
        <taxon>Sternorrhyncha</taxon>
        <taxon>Aphidomorpha</taxon>
        <taxon>Aphidoidea</taxon>
        <taxon>Aphididae</taxon>
        <taxon>Macrosiphini</taxon>
        <taxon>Macrosiphum</taxon>
    </lineage>
</organism>